<dbReference type="Gene3D" id="3.40.50.2000">
    <property type="entry name" value="Glycogen Phosphorylase B"/>
    <property type="match status" value="2"/>
</dbReference>
<organism evidence="6 7">
    <name type="scientific">Desulfocurvibacter africanus subsp. africanus str. Walvis Bay</name>
    <dbReference type="NCBI Taxonomy" id="690850"/>
    <lineage>
        <taxon>Bacteria</taxon>
        <taxon>Pseudomonadati</taxon>
        <taxon>Thermodesulfobacteriota</taxon>
        <taxon>Desulfovibrionia</taxon>
        <taxon>Desulfovibrionales</taxon>
        <taxon>Desulfovibrionaceae</taxon>
        <taxon>Desulfocurvibacter</taxon>
    </lineage>
</organism>
<dbReference type="EMBL" id="CP003221">
    <property type="protein sequence ID" value="EGJ51544.1"/>
    <property type="molecule type" value="Genomic_DNA"/>
</dbReference>
<dbReference type="InterPro" id="IPR051199">
    <property type="entry name" value="LPS_LOS_Heptosyltrfase"/>
</dbReference>
<dbReference type="GO" id="GO:0008713">
    <property type="term" value="F:ADP-heptose-lipopolysaccharide heptosyltransferase activity"/>
    <property type="evidence" value="ECO:0007669"/>
    <property type="project" value="UniProtKB-EC"/>
</dbReference>
<evidence type="ECO:0000313" key="6">
    <source>
        <dbReference type="EMBL" id="EGJ51544.1"/>
    </source>
</evidence>
<keyword evidence="1" id="KW-0328">Glycosyltransferase</keyword>
<evidence type="ECO:0000256" key="5">
    <source>
        <dbReference type="ARBA" id="ARBA00047503"/>
    </source>
</evidence>
<evidence type="ECO:0000256" key="2">
    <source>
        <dbReference type="ARBA" id="ARBA00022679"/>
    </source>
</evidence>
<comment type="catalytic activity">
    <reaction evidence="5">
        <text>an L-alpha-D-Hep-(1-&gt;5)-[alpha-Kdo-(2-&gt;4)]-alpha-Kdo-(2-&gt;6)-lipid A + ADP-L-glycero-beta-D-manno-heptose = an L-alpha-D-Hep-(1-&gt;3)-L-alpha-D-Hep-(1-&gt;5)-[alpha-Kdo-(2-&gt;4)]-alpha-Kdo-(2-&gt;6)-lipid A + ADP + H(+)</text>
        <dbReference type="Rhea" id="RHEA:74071"/>
        <dbReference type="ChEBI" id="CHEBI:15378"/>
        <dbReference type="ChEBI" id="CHEBI:61506"/>
        <dbReference type="ChEBI" id="CHEBI:193068"/>
        <dbReference type="ChEBI" id="CHEBI:193069"/>
        <dbReference type="ChEBI" id="CHEBI:456216"/>
        <dbReference type="EC" id="2.4.99.24"/>
    </reaction>
</comment>
<dbReference type="InterPro" id="IPR002201">
    <property type="entry name" value="Glyco_trans_9"/>
</dbReference>
<accession>F3Z3S9</accession>
<sequence length="355" mass="39539">MMTNTTFQTIGVWQTAYLGDSVLTLPLLQALAEAYPVARIHFFVRRGFGALYAGLPYLAGVHEFDKRGTQGWLPGAWRYGKALRPMGFDLWISSHRSLRSALVAKAVGAPVRIGYSTPWFNRLSYTKVIDRRFGQAHEIERLNRLLIPLGITAGENWPHFTPPAKAVEDADRFWREHGLDSQATHVIGLHPGSVWPTKRWPATHYARLLDLAVEHGLRVIVFAGPGEEAMAAQVVTEARHGTDKAVINLSGKLNLPALAAYLARLSVYVSNDSGPMHLAWIQHVPVVALFGPTVERFGFYPIGPRSRVLEVDLDCRPCGLHGHQQCPKSHHECMARITPENAWQAVRQVLAEETT</sequence>
<dbReference type="SUPFAM" id="SSF53756">
    <property type="entry name" value="UDP-Glycosyltransferase/glycogen phosphorylase"/>
    <property type="match status" value="1"/>
</dbReference>
<protein>
    <recommendedName>
        <fullName evidence="4">lipopolysaccharide heptosyltransferase II</fullName>
        <ecNumber evidence="4">2.4.99.24</ecNumber>
    </recommendedName>
</protein>
<dbReference type="STRING" id="690850.Desaf_3253"/>
<dbReference type="Pfam" id="PF01075">
    <property type="entry name" value="Glyco_transf_9"/>
    <property type="match status" value="1"/>
</dbReference>
<dbReference type="Proteomes" id="UP000007844">
    <property type="component" value="Chromosome"/>
</dbReference>
<proteinExistence type="inferred from homology"/>
<dbReference type="HOGENOM" id="CLU_038371_3_0_7"/>
<dbReference type="KEGG" id="daf:Desaf_3253"/>
<evidence type="ECO:0000256" key="4">
    <source>
        <dbReference type="ARBA" id="ARBA00044042"/>
    </source>
</evidence>
<keyword evidence="7" id="KW-1185">Reference proteome</keyword>
<reference evidence="6 7" key="1">
    <citation type="journal article" date="2011" name="J. Bacteriol.">
        <title>Genome sequence of the mercury-methylating and pleomorphic Desulfovibrio africanus Strain Walvis Bay.</title>
        <authorList>
            <person name="Brown S.D."/>
            <person name="Wall J.D."/>
            <person name="Kucken A.M."/>
            <person name="Gilmour C.C."/>
            <person name="Podar M."/>
            <person name="Brandt C.C."/>
            <person name="Teshima H."/>
            <person name="Detter J.C."/>
            <person name="Han C.S."/>
            <person name="Land M.L."/>
            <person name="Lucas S."/>
            <person name="Han J."/>
            <person name="Pennacchio L."/>
            <person name="Nolan M."/>
            <person name="Pitluck S."/>
            <person name="Woyke T."/>
            <person name="Goodwin L."/>
            <person name="Palumbo A.V."/>
            <person name="Elias D.A."/>
        </authorList>
    </citation>
    <scope>NUCLEOTIDE SEQUENCE [LARGE SCALE GENOMIC DNA]</scope>
    <source>
        <strain evidence="6 7">Walvis Bay</strain>
    </source>
</reference>
<dbReference type="InterPro" id="IPR011910">
    <property type="entry name" value="RfaF"/>
</dbReference>
<dbReference type="PANTHER" id="PTHR30160:SF1">
    <property type="entry name" value="LIPOPOLYSACCHARIDE 1,2-N-ACETYLGLUCOSAMINETRANSFERASE-RELATED"/>
    <property type="match status" value="1"/>
</dbReference>
<name>F3Z3S9_DESAF</name>
<dbReference type="eggNOG" id="COG0859">
    <property type="taxonomic scope" value="Bacteria"/>
</dbReference>
<dbReference type="GO" id="GO:0005829">
    <property type="term" value="C:cytosol"/>
    <property type="evidence" value="ECO:0007669"/>
    <property type="project" value="TreeGrafter"/>
</dbReference>
<dbReference type="EC" id="2.4.99.24" evidence="4"/>
<gene>
    <name evidence="6" type="ORF">Desaf_3253</name>
</gene>
<dbReference type="CDD" id="cd03789">
    <property type="entry name" value="GT9_LPS_heptosyltransferase"/>
    <property type="match status" value="1"/>
</dbReference>
<evidence type="ECO:0000256" key="3">
    <source>
        <dbReference type="ARBA" id="ARBA00043995"/>
    </source>
</evidence>
<comment type="similarity">
    <text evidence="3">Belongs to the glycosyltransferase 9 family.</text>
</comment>
<dbReference type="NCBIfam" id="TIGR02195">
    <property type="entry name" value="heptsyl_trn_II"/>
    <property type="match status" value="1"/>
</dbReference>
<evidence type="ECO:0000313" key="7">
    <source>
        <dbReference type="Proteomes" id="UP000007844"/>
    </source>
</evidence>
<dbReference type="GO" id="GO:0009244">
    <property type="term" value="P:lipopolysaccharide core region biosynthetic process"/>
    <property type="evidence" value="ECO:0007669"/>
    <property type="project" value="TreeGrafter"/>
</dbReference>
<dbReference type="AlphaFoldDB" id="F3Z3S9"/>
<evidence type="ECO:0000256" key="1">
    <source>
        <dbReference type="ARBA" id="ARBA00022676"/>
    </source>
</evidence>
<dbReference type="PANTHER" id="PTHR30160">
    <property type="entry name" value="TETRAACYLDISACCHARIDE 4'-KINASE-RELATED"/>
    <property type="match status" value="1"/>
</dbReference>
<keyword evidence="2 6" id="KW-0808">Transferase</keyword>
<dbReference type="RefSeq" id="WP_014261171.1">
    <property type="nucleotide sequence ID" value="NC_016629.1"/>
</dbReference>